<evidence type="ECO:0008006" key="3">
    <source>
        <dbReference type="Google" id="ProtNLM"/>
    </source>
</evidence>
<dbReference type="Pfam" id="PF14035">
    <property type="entry name" value="YlzJ"/>
    <property type="match status" value="1"/>
</dbReference>
<dbReference type="Proteomes" id="UP000267250">
    <property type="component" value="Chromosome"/>
</dbReference>
<proteinExistence type="predicted"/>
<name>A0A3Q9HP29_9FIRM</name>
<evidence type="ECO:0000313" key="1">
    <source>
        <dbReference type="EMBL" id="AZR72429.1"/>
    </source>
</evidence>
<accession>A0A3Q9HP29</accession>
<dbReference type="EMBL" id="CP016379">
    <property type="protein sequence ID" value="AZR72429.1"/>
    <property type="molecule type" value="Genomic_DNA"/>
</dbReference>
<dbReference type="AlphaFoldDB" id="A0A3Q9HP29"/>
<organism evidence="1 2">
    <name type="scientific">Anoxybacter fermentans</name>
    <dbReference type="NCBI Taxonomy" id="1323375"/>
    <lineage>
        <taxon>Bacteria</taxon>
        <taxon>Bacillati</taxon>
        <taxon>Bacillota</taxon>
        <taxon>Clostridia</taxon>
        <taxon>Halanaerobiales</taxon>
        <taxon>Anoxybacter</taxon>
    </lineage>
</organism>
<keyword evidence="2" id="KW-1185">Reference proteome</keyword>
<dbReference type="InterPro" id="IPR025619">
    <property type="entry name" value="YlzJ"/>
</dbReference>
<dbReference type="OrthoDB" id="1683573at2"/>
<sequence>MHYSIIPSEIIFDEWDGEELNNYQEITFENRRFIVEPLEKNQAKIVQLLSSNPYDFLNRRYQPGSIIKFSPQMEN</sequence>
<protein>
    <recommendedName>
        <fullName evidence="3">YlzJ-like protein</fullName>
    </recommendedName>
</protein>
<dbReference type="KEGG" id="aft:BBF96_02875"/>
<gene>
    <name evidence="1" type="ORF">BBF96_02875</name>
</gene>
<dbReference type="RefSeq" id="WP_127015762.1">
    <property type="nucleotide sequence ID" value="NZ_CP016379.1"/>
</dbReference>
<reference evidence="1 2" key="1">
    <citation type="submission" date="2016-07" db="EMBL/GenBank/DDBJ databases">
        <title>Genome and transcriptome analysis of iron-reducing fermentative bacteria Anoxybacter fermentans.</title>
        <authorList>
            <person name="Zeng X."/>
            <person name="Shao Z."/>
        </authorList>
    </citation>
    <scope>NUCLEOTIDE SEQUENCE [LARGE SCALE GENOMIC DNA]</scope>
    <source>
        <strain evidence="1 2">DY22613</strain>
    </source>
</reference>
<evidence type="ECO:0000313" key="2">
    <source>
        <dbReference type="Proteomes" id="UP000267250"/>
    </source>
</evidence>